<feature type="transmembrane region" description="Helical" evidence="1">
    <location>
        <begin position="55"/>
        <end position="74"/>
    </location>
</feature>
<evidence type="ECO:0000313" key="2">
    <source>
        <dbReference type="EMBL" id="KAK4295061.1"/>
    </source>
</evidence>
<organism evidence="2 3">
    <name type="scientific">Petrolisthes manimaculis</name>
    <dbReference type="NCBI Taxonomy" id="1843537"/>
    <lineage>
        <taxon>Eukaryota</taxon>
        <taxon>Metazoa</taxon>
        <taxon>Ecdysozoa</taxon>
        <taxon>Arthropoda</taxon>
        <taxon>Crustacea</taxon>
        <taxon>Multicrustacea</taxon>
        <taxon>Malacostraca</taxon>
        <taxon>Eumalacostraca</taxon>
        <taxon>Eucarida</taxon>
        <taxon>Decapoda</taxon>
        <taxon>Pleocyemata</taxon>
        <taxon>Anomura</taxon>
        <taxon>Galatheoidea</taxon>
        <taxon>Porcellanidae</taxon>
        <taxon>Petrolisthes</taxon>
    </lineage>
</organism>
<keyword evidence="1" id="KW-0812">Transmembrane</keyword>
<keyword evidence="1" id="KW-1133">Transmembrane helix</keyword>
<gene>
    <name evidence="2" type="ORF">Pmani_032357</name>
</gene>
<evidence type="ECO:0000256" key="1">
    <source>
        <dbReference type="SAM" id="Phobius"/>
    </source>
</evidence>
<accession>A0AAE1NT79</accession>
<keyword evidence="1" id="KW-0472">Membrane</keyword>
<dbReference type="AlphaFoldDB" id="A0AAE1NT79"/>
<reference evidence="2" key="1">
    <citation type="submission" date="2023-11" db="EMBL/GenBank/DDBJ databases">
        <title>Genome assemblies of two species of porcelain crab, Petrolisthes cinctipes and Petrolisthes manimaculis (Anomura: Porcellanidae).</title>
        <authorList>
            <person name="Angst P."/>
        </authorList>
    </citation>
    <scope>NUCLEOTIDE SEQUENCE</scope>
    <source>
        <strain evidence="2">PB745_02</strain>
        <tissue evidence="2">Gill</tissue>
    </source>
</reference>
<proteinExistence type="predicted"/>
<dbReference type="Proteomes" id="UP001292094">
    <property type="component" value="Unassembled WGS sequence"/>
</dbReference>
<name>A0AAE1NT79_9EUCA</name>
<dbReference type="EMBL" id="JAWZYT010004158">
    <property type="protein sequence ID" value="KAK4295061.1"/>
    <property type="molecule type" value="Genomic_DNA"/>
</dbReference>
<evidence type="ECO:0000313" key="3">
    <source>
        <dbReference type="Proteomes" id="UP001292094"/>
    </source>
</evidence>
<keyword evidence="3" id="KW-1185">Reference proteome</keyword>
<comment type="caution">
    <text evidence="2">The sequence shown here is derived from an EMBL/GenBank/DDBJ whole genome shotgun (WGS) entry which is preliminary data.</text>
</comment>
<sequence length="94" mass="10286">MSSTTSPPPTALLKATPPPYPFLPVSPMPLATKPPPPPPRHHHLNALLNATPLLYVQYPIILNAFSFSFSFATYRYCCLRSLMAFGHQAPPSPS</sequence>
<protein>
    <submittedName>
        <fullName evidence="2">Uncharacterized protein</fullName>
    </submittedName>
</protein>